<feature type="compositionally biased region" description="Polar residues" evidence="1">
    <location>
        <begin position="553"/>
        <end position="575"/>
    </location>
</feature>
<dbReference type="EMBL" id="CABFOC020000063">
    <property type="protein sequence ID" value="CAH0056646.1"/>
    <property type="molecule type" value="Genomic_DNA"/>
</dbReference>
<dbReference type="Proteomes" id="UP000775872">
    <property type="component" value="Unassembled WGS sequence"/>
</dbReference>
<feature type="compositionally biased region" description="Low complexity" evidence="1">
    <location>
        <begin position="145"/>
        <end position="155"/>
    </location>
</feature>
<reference evidence="2 3" key="2">
    <citation type="submission" date="2021-10" db="EMBL/GenBank/DDBJ databases">
        <authorList>
            <person name="Piombo E."/>
        </authorList>
    </citation>
    <scope>NUCLEOTIDE SEQUENCE [LARGE SCALE GENOMIC DNA]</scope>
</reference>
<feature type="region of interest" description="Disordered" evidence="1">
    <location>
        <begin position="181"/>
        <end position="234"/>
    </location>
</feature>
<evidence type="ECO:0000313" key="2">
    <source>
        <dbReference type="EMBL" id="CAH0056646.1"/>
    </source>
</evidence>
<organism evidence="2 3">
    <name type="scientific">Clonostachys solani</name>
    <dbReference type="NCBI Taxonomy" id="160281"/>
    <lineage>
        <taxon>Eukaryota</taxon>
        <taxon>Fungi</taxon>
        <taxon>Dikarya</taxon>
        <taxon>Ascomycota</taxon>
        <taxon>Pezizomycotina</taxon>
        <taxon>Sordariomycetes</taxon>
        <taxon>Hypocreomycetidae</taxon>
        <taxon>Hypocreales</taxon>
        <taxon>Bionectriaceae</taxon>
        <taxon>Clonostachys</taxon>
    </lineage>
</organism>
<accession>A0A9P0EMG5</accession>
<sequence length="666" mass="72903">MSSLKIPDNGVMLKGSTSADAGSLPHQAFAISLSDNVIENMIKCVQTGGDISLALGENPSFHFGSDSHTISRPESQLHDLYLTKPFESTREAYRLPLTMSIFSKPNKFLQAGKAASKPRIERVPKEKPKEKQQEKQEPTPKQKKSTTSSTTSSSSNVDSDVEVLRKELLAQEMAKGRSVLVNTLPTGKKGSKAKGGFLTGSSNTPRSVPQSPSLKPNASPLSIMSSTDQAKERSKQLRKTLVHELAVSDQTTSYLEGKFDGPAADFRPTLDKVAVISGGSLWKLRQSYWRDLDPYAYRYKDDKSRNTAIENAIKIFDKQRISPSEPEWQRLLPVEERGKGKSLSRLQEKLAKGPPNAPPKITLQKPDDSSTSKDDDPLIEKTQKMSRSTNPLKPKKASTQAAAKRAASNPSKPKPSTIKASPTKPKAVAKTNGRPALSQEFIENSDSSGDEAVVVERPRPVEPKPVSKPAAKPAPKLDEKPLPRPKPKTAAKEPVQRTALKRPPTDDDSSSSSGTPLSKRLKIKQPLPSQKMKSTPVEARKAHRDISAPASGRNKNTSPVKSSPLASSPPTNASELSEDERRLPKKRKANGEVIVAPAAKRHAPSAEVMSQAAKFEAAYQQYYTLHFEIADLKNPPMDKLDSLNDLRSRLQVMKAEIYKKHGSSRH</sequence>
<comment type="caution">
    <text evidence="2">The sequence shown here is derived from an EMBL/GenBank/DDBJ whole genome shotgun (WGS) entry which is preliminary data.</text>
</comment>
<name>A0A9P0EMG5_9HYPO</name>
<feature type="compositionally biased region" description="Basic and acidic residues" evidence="1">
    <location>
        <begin position="118"/>
        <end position="140"/>
    </location>
</feature>
<feature type="compositionally biased region" description="Polar residues" evidence="1">
    <location>
        <begin position="199"/>
        <end position="228"/>
    </location>
</feature>
<evidence type="ECO:0000313" key="3">
    <source>
        <dbReference type="Proteomes" id="UP000775872"/>
    </source>
</evidence>
<evidence type="ECO:0000256" key="1">
    <source>
        <dbReference type="SAM" id="MobiDB-lite"/>
    </source>
</evidence>
<reference evidence="3" key="1">
    <citation type="submission" date="2019-06" db="EMBL/GenBank/DDBJ databases">
        <authorList>
            <person name="Broberg M."/>
        </authorList>
    </citation>
    <scope>NUCLEOTIDE SEQUENCE [LARGE SCALE GENOMIC DNA]</scope>
</reference>
<dbReference type="OrthoDB" id="2587563at2759"/>
<feature type="compositionally biased region" description="Basic and acidic residues" evidence="1">
    <location>
        <begin position="365"/>
        <end position="383"/>
    </location>
</feature>
<protein>
    <submittedName>
        <fullName evidence="2">Uncharacterized protein</fullName>
    </submittedName>
</protein>
<keyword evidence="3" id="KW-1185">Reference proteome</keyword>
<dbReference type="AlphaFoldDB" id="A0A9P0EMG5"/>
<feature type="region of interest" description="Disordered" evidence="1">
    <location>
        <begin position="332"/>
        <end position="606"/>
    </location>
</feature>
<gene>
    <name evidence="2" type="ORF">CSOL1703_00006591</name>
</gene>
<feature type="compositionally biased region" description="Low complexity" evidence="1">
    <location>
        <begin position="397"/>
        <end position="407"/>
    </location>
</feature>
<proteinExistence type="predicted"/>
<feature type="region of interest" description="Disordered" evidence="1">
    <location>
        <begin position="112"/>
        <end position="159"/>
    </location>
</feature>